<dbReference type="GO" id="GO:0008237">
    <property type="term" value="F:metallopeptidase activity"/>
    <property type="evidence" value="ECO:0007669"/>
    <property type="project" value="UniProtKB-KW"/>
</dbReference>
<name>X1PQW4_9ZZZZ</name>
<comment type="caution">
    <text evidence="7">The sequence shown here is derived from an EMBL/GenBank/DDBJ whole genome shotgun (WGS) entry which is preliminary data.</text>
</comment>
<evidence type="ECO:0000256" key="1">
    <source>
        <dbReference type="ARBA" id="ARBA00022670"/>
    </source>
</evidence>
<protein>
    <recommendedName>
        <fullName evidence="6">MPN domain-containing protein</fullName>
    </recommendedName>
</protein>
<dbReference type="InterPro" id="IPR028090">
    <property type="entry name" value="JAB_dom_prok"/>
</dbReference>
<gene>
    <name evidence="7" type="ORF">S06H3_49102</name>
</gene>
<keyword evidence="1" id="KW-0645">Protease</keyword>
<dbReference type="GO" id="GO:0006508">
    <property type="term" value="P:proteolysis"/>
    <property type="evidence" value="ECO:0007669"/>
    <property type="project" value="UniProtKB-KW"/>
</dbReference>
<keyword evidence="2" id="KW-0479">Metal-binding</keyword>
<keyword evidence="4" id="KW-0862">Zinc</keyword>
<dbReference type="AlphaFoldDB" id="X1PQW4"/>
<evidence type="ECO:0000256" key="3">
    <source>
        <dbReference type="ARBA" id="ARBA00022801"/>
    </source>
</evidence>
<dbReference type="Pfam" id="PF14464">
    <property type="entry name" value="Prok-JAB"/>
    <property type="match status" value="1"/>
</dbReference>
<feature type="non-terminal residue" evidence="7">
    <location>
        <position position="1"/>
    </location>
</feature>
<feature type="domain" description="MPN" evidence="6">
    <location>
        <begin position="119"/>
        <end position="253"/>
    </location>
</feature>
<evidence type="ECO:0000313" key="7">
    <source>
        <dbReference type="EMBL" id="GAI33294.1"/>
    </source>
</evidence>
<keyword evidence="5" id="KW-0482">Metalloprotease</keyword>
<evidence type="ECO:0000259" key="6">
    <source>
        <dbReference type="PROSITE" id="PS50249"/>
    </source>
</evidence>
<accession>X1PQW4</accession>
<evidence type="ECO:0000256" key="2">
    <source>
        <dbReference type="ARBA" id="ARBA00022723"/>
    </source>
</evidence>
<dbReference type="EMBL" id="BARV01030986">
    <property type="protein sequence ID" value="GAI33294.1"/>
    <property type="molecule type" value="Genomic_DNA"/>
</dbReference>
<reference evidence="7" key="1">
    <citation type="journal article" date="2014" name="Front. Microbiol.">
        <title>High frequency of phylogenetically diverse reductive dehalogenase-homologous genes in deep subseafloor sedimentary metagenomes.</title>
        <authorList>
            <person name="Kawai M."/>
            <person name="Futagami T."/>
            <person name="Toyoda A."/>
            <person name="Takaki Y."/>
            <person name="Nishi S."/>
            <person name="Hori S."/>
            <person name="Arai W."/>
            <person name="Tsubouchi T."/>
            <person name="Morono Y."/>
            <person name="Uchiyama I."/>
            <person name="Ito T."/>
            <person name="Fujiyama A."/>
            <person name="Inagaki F."/>
            <person name="Takami H."/>
        </authorList>
    </citation>
    <scope>NUCLEOTIDE SEQUENCE</scope>
    <source>
        <strain evidence="7">Expedition CK06-06</strain>
    </source>
</reference>
<proteinExistence type="predicted"/>
<evidence type="ECO:0000256" key="4">
    <source>
        <dbReference type="ARBA" id="ARBA00022833"/>
    </source>
</evidence>
<dbReference type="Gene3D" id="3.40.140.10">
    <property type="entry name" value="Cytidine Deaminase, domain 2"/>
    <property type="match status" value="1"/>
</dbReference>
<dbReference type="InterPro" id="IPR037518">
    <property type="entry name" value="MPN"/>
</dbReference>
<sequence length="253" mass="29470">PSGNDFVMLGEDKNKEYPINAIEMQYYRNIVTNTRLNDHLYSKAEGVRYSNSCRDISSTVPQDYFGMYSAIGSKFFKDIAIQEEPFASIWHFDESRIAIDRYSINIEKIYKEKIGKWTLLIDEFFIQKVRRFRSERLPNETGGILIGSFDLEYNIIYIIDSVLSPPDSQEWPMTYVRGCEGLQREVSRIQKLTLNNLEYVGEWHSHPDGHDCMPSTNDRTAFSWLVELMKIEGLPAIMLIVGDENSSFYIEHM</sequence>
<evidence type="ECO:0000256" key="5">
    <source>
        <dbReference type="ARBA" id="ARBA00023049"/>
    </source>
</evidence>
<keyword evidence="3" id="KW-0378">Hydrolase</keyword>
<dbReference type="PROSITE" id="PS50249">
    <property type="entry name" value="MPN"/>
    <property type="match status" value="1"/>
</dbReference>
<dbReference type="GO" id="GO:0046872">
    <property type="term" value="F:metal ion binding"/>
    <property type="evidence" value="ECO:0007669"/>
    <property type="project" value="UniProtKB-KW"/>
</dbReference>
<organism evidence="7">
    <name type="scientific">marine sediment metagenome</name>
    <dbReference type="NCBI Taxonomy" id="412755"/>
    <lineage>
        <taxon>unclassified sequences</taxon>
        <taxon>metagenomes</taxon>
        <taxon>ecological metagenomes</taxon>
    </lineage>
</organism>
<dbReference type="SUPFAM" id="SSF102712">
    <property type="entry name" value="JAB1/MPN domain"/>
    <property type="match status" value="1"/>
</dbReference>